<keyword evidence="1" id="KW-0902">Two-component regulatory system</keyword>
<evidence type="ECO:0000256" key="2">
    <source>
        <dbReference type="PROSITE-ProRule" id="PRU00169"/>
    </source>
</evidence>
<evidence type="ECO:0000313" key="4">
    <source>
        <dbReference type="EMBL" id="GJN11925.1"/>
    </source>
</evidence>
<comment type="caution">
    <text evidence="2">Lacks conserved residue(s) required for the propagation of feature annotation.</text>
</comment>
<dbReference type="PANTHER" id="PTHR43874">
    <property type="entry name" value="TWO-COMPONENT RESPONSE REGULATOR"/>
    <property type="match status" value="1"/>
</dbReference>
<reference evidence="4" key="2">
    <citation type="submission" date="2021-12" db="EMBL/GenBank/DDBJ databases">
        <title>Resequencing data analysis of finger millet.</title>
        <authorList>
            <person name="Hatakeyama M."/>
            <person name="Aluri S."/>
            <person name="Balachadran M.T."/>
            <person name="Sivarajan S.R."/>
            <person name="Poveda L."/>
            <person name="Shimizu-Inatsugi R."/>
            <person name="Schlapbach R."/>
            <person name="Sreeman S.M."/>
            <person name="Shimizu K.K."/>
        </authorList>
    </citation>
    <scope>NUCLEOTIDE SEQUENCE</scope>
</reference>
<gene>
    <name evidence="4" type="primary">ga30163</name>
    <name evidence="4" type="ORF">PR202_ga30163</name>
</gene>
<proteinExistence type="predicted"/>
<dbReference type="GO" id="GO:0009736">
    <property type="term" value="P:cytokinin-activated signaling pathway"/>
    <property type="evidence" value="ECO:0007669"/>
    <property type="project" value="InterPro"/>
</dbReference>
<sequence length="112" mass="13373">MVYTSPIKALNFLKHHEQDVNFVLVAVHMKEMHGFEFLDISQEIYKNLQVIMMSIETTWPIMQRCAELGARFLVKKPLDTNTICNIWQYLDRKHLRMEKIKNLFKGYSYFGD</sequence>
<dbReference type="Pfam" id="PF00072">
    <property type="entry name" value="Response_reg"/>
    <property type="match status" value="1"/>
</dbReference>
<dbReference type="PROSITE" id="PS50110">
    <property type="entry name" value="RESPONSE_REGULATORY"/>
    <property type="match status" value="1"/>
</dbReference>
<dbReference type="GO" id="GO:0000160">
    <property type="term" value="P:phosphorelay signal transduction system"/>
    <property type="evidence" value="ECO:0007669"/>
    <property type="project" value="UniProtKB-KW"/>
</dbReference>
<evidence type="ECO:0000259" key="3">
    <source>
        <dbReference type="PROSITE" id="PS50110"/>
    </source>
</evidence>
<dbReference type="Gene3D" id="3.40.50.2300">
    <property type="match status" value="1"/>
</dbReference>
<reference evidence="4" key="1">
    <citation type="journal article" date="2018" name="DNA Res.">
        <title>Multiple hybrid de novo genome assembly of finger millet, an orphan allotetraploid crop.</title>
        <authorList>
            <person name="Hatakeyama M."/>
            <person name="Aluri S."/>
            <person name="Balachadran M.T."/>
            <person name="Sivarajan S.R."/>
            <person name="Patrignani A."/>
            <person name="Gruter S."/>
            <person name="Poveda L."/>
            <person name="Shimizu-Inatsugi R."/>
            <person name="Baeten J."/>
            <person name="Francoijs K.J."/>
            <person name="Nataraja K.N."/>
            <person name="Reddy Y.A.N."/>
            <person name="Phadnis S."/>
            <person name="Ravikumar R.L."/>
            <person name="Schlapbach R."/>
            <person name="Sreeman S.M."/>
            <person name="Shimizu K.K."/>
        </authorList>
    </citation>
    <scope>NUCLEOTIDE SEQUENCE</scope>
</reference>
<evidence type="ECO:0000313" key="5">
    <source>
        <dbReference type="Proteomes" id="UP001054889"/>
    </source>
</evidence>
<name>A0AAV5DNZ8_ELECO</name>
<dbReference type="EMBL" id="BQKI01000020">
    <property type="protein sequence ID" value="GJN11925.1"/>
    <property type="molecule type" value="Genomic_DNA"/>
</dbReference>
<dbReference type="PANTHER" id="PTHR43874:SF92">
    <property type="entry name" value="TWO-COMPONENT RESPONSE REGULATOR ORR28"/>
    <property type="match status" value="1"/>
</dbReference>
<keyword evidence="5" id="KW-1185">Reference proteome</keyword>
<dbReference type="InterPro" id="IPR011006">
    <property type="entry name" value="CheY-like_superfamily"/>
</dbReference>
<organism evidence="4 5">
    <name type="scientific">Eleusine coracana subsp. coracana</name>
    <dbReference type="NCBI Taxonomy" id="191504"/>
    <lineage>
        <taxon>Eukaryota</taxon>
        <taxon>Viridiplantae</taxon>
        <taxon>Streptophyta</taxon>
        <taxon>Embryophyta</taxon>
        <taxon>Tracheophyta</taxon>
        <taxon>Spermatophyta</taxon>
        <taxon>Magnoliopsida</taxon>
        <taxon>Liliopsida</taxon>
        <taxon>Poales</taxon>
        <taxon>Poaceae</taxon>
        <taxon>PACMAD clade</taxon>
        <taxon>Chloridoideae</taxon>
        <taxon>Cynodonteae</taxon>
        <taxon>Eleusininae</taxon>
        <taxon>Eleusine</taxon>
    </lineage>
</organism>
<evidence type="ECO:0000256" key="1">
    <source>
        <dbReference type="ARBA" id="ARBA00023012"/>
    </source>
</evidence>
<dbReference type="SUPFAM" id="SSF52172">
    <property type="entry name" value="CheY-like"/>
    <property type="match status" value="1"/>
</dbReference>
<dbReference type="InterPro" id="IPR045279">
    <property type="entry name" value="ARR-like"/>
</dbReference>
<comment type="caution">
    <text evidence="4">The sequence shown here is derived from an EMBL/GenBank/DDBJ whole genome shotgun (WGS) entry which is preliminary data.</text>
</comment>
<dbReference type="AlphaFoldDB" id="A0AAV5DNZ8"/>
<dbReference type="Proteomes" id="UP001054889">
    <property type="component" value="Unassembled WGS sequence"/>
</dbReference>
<accession>A0AAV5DNZ8</accession>
<protein>
    <recommendedName>
        <fullName evidence="3">Response regulatory domain-containing protein</fullName>
    </recommendedName>
</protein>
<feature type="domain" description="Response regulatory" evidence="3">
    <location>
        <begin position="1"/>
        <end position="91"/>
    </location>
</feature>
<dbReference type="InterPro" id="IPR001789">
    <property type="entry name" value="Sig_transdc_resp-reg_receiver"/>
</dbReference>